<dbReference type="PANTHER" id="PTHR15503:SF22">
    <property type="entry name" value="TRANSPOSON TY3-I GAG POLYPROTEIN"/>
    <property type="match status" value="1"/>
</dbReference>
<name>A0A811RY83_9POAL</name>
<feature type="compositionally biased region" description="Basic and acidic residues" evidence="1">
    <location>
        <begin position="241"/>
        <end position="256"/>
    </location>
</feature>
<evidence type="ECO:0000313" key="3">
    <source>
        <dbReference type="Proteomes" id="UP000604825"/>
    </source>
</evidence>
<dbReference type="InterPro" id="IPR032567">
    <property type="entry name" value="RTL1-rel"/>
</dbReference>
<keyword evidence="3" id="KW-1185">Reference proteome</keyword>
<reference evidence="2" key="1">
    <citation type="submission" date="2020-10" db="EMBL/GenBank/DDBJ databases">
        <authorList>
            <person name="Han B."/>
            <person name="Lu T."/>
            <person name="Zhao Q."/>
            <person name="Huang X."/>
            <person name="Zhao Y."/>
        </authorList>
    </citation>
    <scope>NUCLEOTIDE SEQUENCE</scope>
</reference>
<evidence type="ECO:0000256" key="1">
    <source>
        <dbReference type="SAM" id="MobiDB-lite"/>
    </source>
</evidence>
<dbReference type="Gene3D" id="2.40.70.10">
    <property type="entry name" value="Acid Proteases"/>
    <property type="match status" value="1"/>
</dbReference>
<dbReference type="AlphaFoldDB" id="A0A811RY83"/>
<dbReference type="EMBL" id="CAJGYO010000017">
    <property type="protein sequence ID" value="CAD6334945.1"/>
    <property type="molecule type" value="Genomic_DNA"/>
</dbReference>
<feature type="region of interest" description="Disordered" evidence="1">
    <location>
        <begin position="202"/>
        <end position="256"/>
    </location>
</feature>
<dbReference type="CDD" id="cd00303">
    <property type="entry name" value="retropepsin_like"/>
    <property type="match status" value="1"/>
</dbReference>
<dbReference type="PANTHER" id="PTHR15503">
    <property type="entry name" value="LDOC1 RELATED"/>
    <property type="match status" value="1"/>
</dbReference>
<proteinExistence type="predicted"/>
<organism evidence="2 3">
    <name type="scientific">Miscanthus lutarioriparius</name>
    <dbReference type="NCBI Taxonomy" id="422564"/>
    <lineage>
        <taxon>Eukaryota</taxon>
        <taxon>Viridiplantae</taxon>
        <taxon>Streptophyta</taxon>
        <taxon>Embryophyta</taxon>
        <taxon>Tracheophyta</taxon>
        <taxon>Spermatophyta</taxon>
        <taxon>Magnoliopsida</taxon>
        <taxon>Liliopsida</taxon>
        <taxon>Poales</taxon>
        <taxon>Poaceae</taxon>
        <taxon>PACMAD clade</taxon>
        <taxon>Panicoideae</taxon>
        <taxon>Andropogonodae</taxon>
        <taxon>Andropogoneae</taxon>
        <taxon>Saccharinae</taxon>
        <taxon>Miscanthus</taxon>
    </lineage>
</organism>
<accession>A0A811RY83</accession>
<sequence length="541" mass="60348">MGINELKSSMMEMTAMKTYLLLWKPKVDNRVHELVHAMLNLGEHSEQVLGSQISLAQPLEPTHGEQSGEVTIAQPSLTTAIWEDHFASSSVKAPSSAHLEFHPSRAAPGSLDPGKQTSHRGADFGAVYTIAPEPAPVTALCNRFDKDEHNHLLRHFFHIKQTTIVSEHVEQFSDIVHQLLAHDPSFPATIITNHFLDGLKKDEEASQDQPIRRSDLGSYSKGTNQDSVKAPFAAPPNFARVVEEKKPPDLGKTRHTGEDKLTALKNYRRSEGLCFKCGEKWGPNHKCPPSISLNAIEDIWKCIADHEDLVPTIEAVESDSGDHLMAISLQALNGIEGSRTIRLRANVSPWQPLSQLVTVRVANGEVLSCTHELRDQVWGTQGHSFSTTLKNIPIRGYDIILGMDWLETHSPMKIHWVDRWLQFSYQDKLITLQGIPTAVQLGPPVTHNQLLAFDKTDSILYLVQIQALEPAAPQEPSLPLDLQHLLEQFKSVFEPPTTLPPSRLGDHSIPLLDGAQPFCLRPYRYNPAQKTEIENQIADML</sequence>
<dbReference type="Proteomes" id="UP000604825">
    <property type="component" value="Unassembled WGS sequence"/>
</dbReference>
<feature type="compositionally biased region" description="Basic and acidic residues" evidence="1">
    <location>
        <begin position="202"/>
        <end position="215"/>
    </location>
</feature>
<gene>
    <name evidence="2" type="ORF">NCGR_LOCUS59043</name>
</gene>
<comment type="caution">
    <text evidence="2">The sequence shown here is derived from an EMBL/GenBank/DDBJ whole genome shotgun (WGS) entry which is preliminary data.</text>
</comment>
<dbReference type="InterPro" id="IPR043502">
    <property type="entry name" value="DNA/RNA_pol_sf"/>
</dbReference>
<dbReference type="InterPro" id="IPR021109">
    <property type="entry name" value="Peptidase_aspartic_dom_sf"/>
</dbReference>
<dbReference type="SUPFAM" id="SSF56672">
    <property type="entry name" value="DNA/RNA polymerases"/>
    <property type="match status" value="1"/>
</dbReference>
<evidence type="ECO:0000313" key="2">
    <source>
        <dbReference type="EMBL" id="CAD6334945.1"/>
    </source>
</evidence>
<feature type="region of interest" description="Disordered" evidence="1">
    <location>
        <begin position="97"/>
        <end position="118"/>
    </location>
</feature>
<dbReference type="OrthoDB" id="694469at2759"/>
<protein>
    <submittedName>
        <fullName evidence="2">Uncharacterized protein</fullName>
    </submittedName>
</protein>